<dbReference type="PANTHER" id="PTHR46825:SF9">
    <property type="entry name" value="BETA-LACTAMASE-RELATED DOMAIN-CONTAINING PROTEIN"/>
    <property type="match status" value="1"/>
</dbReference>
<protein>
    <submittedName>
        <fullName evidence="4">Beta-lactamase family protein</fullName>
    </submittedName>
    <submittedName>
        <fullName evidence="5">CubicO group peptidase (Beta-lactamase class C family)</fullName>
    </submittedName>
</protein>
<comment type="caution">
    <text evidence="4">The sequence shown here is derived from an EMBL/GenBank/DDBJ whole genome shotgun (WGS) entry which is preliminary data.</text>
</comment>
<dbReference type="EMBL" id="JAHTGR010000009">
    <property type="protein sequence ID" value="MBV6322711.1"/>
    <property type="molecule type" value="Genomic_DNA"/>
</dbReference>
<evidence type="ECO:0000256" key="2">
    <source>
        <dbReference type="SAM" id="Phobius"/>
    </source>
</evidence>
<sequence>MVIGLGCGGPATAQGATMTAEDIGTFFDQHASREMKKSDVAGAAIVVVKDGEVLFARGYGHADVGLGTPVSPGDTLFRMASLSKLVTYTAVSQLVEQGKIDLDADLARYLDFPIPATFAQPITMRHLMTHTAGFEDTVENRWVKPEKLTTLRDYLVRQMPKRLFVPGTVPAYSSYGTTLAGYIVERVSGESFATYTGRHIFAPLGMRHSSFAQPLPPDLAPLLSKGYAVKTGPARPFDTAQITPAAALSSTAMDMARFMLAHLGEPTAAGPPLLKPAALAQMHTVQFRHHPAGPGIALGFYEMDEVAQRLIGHTGDIPGFHSVIYLLPEQRLGLFIVQNTEANPGMRELLLKSFAERYLPPPSPAAAPPHQAVSDESEQMQGSYRTTRRFESSPLSLPFLLLDQNIVRVVKPGTLVIDTVRGSNGKPVEWHEVESGVWQSAANPLRRRYILKNAQGDWEMSSNRDPMQIMQKVSWHQHKLVMLSILVLSIATVLLSVLAWPLSVVLRMRSGPTAVLSPALLKIRNHLRLSGLLALLPWVLYGGILLAYLNDSLFVASPTCAILLRVVQALAWLAVGGTVIAFRTVWLGWRNREASLLSRLHSVLLALACLGTMAMASQGSFLMWNGRY</sequence>
<dbReference type="EMBL" id="JALJZU010000003">
    <property type="protein sequence ID" value="MCP2007790.1"/>
    <property type="molecule type" value="Genomic_DNA"/>
</dbReference>
<feature type="transmembrane region" description="Helical" evidence="2">
    <location>
        <begin position="527"/>
        <end position="549"/>
    </location>
</feature>
<name>A0AA41HA32_9BURK</name>
<keyword evidence="2" id="KW-1133">Transmembrane helix</keyword>
<feature type="domain" description="Beta-lactamase-related" evidence="3">
    <location>
        <begin position="27"/>
        <end position="346"/>
    </location>
</feature>
<feature type="transmembrane region" description="Helical" evidence="2">
    <location>
        <begin position="480"/>
        <end position="506"/>
    </location>
</feature>
<dbReference type="AlphaFoldDB" id="A0AA41HA32"/>
<evidence type="ECO:0000313" key="5">
    <source>
        <dbReference type="EMBL" id="MCP2007790.1"/>
    </source>
</evidence>
<keyword evidence="7" id="KW-1185">Reference proteome</keyword>
<reference evidence="5" key="2">
    <citation type="submission" date="2022-03" db="EMBL/GenBank/DDBJ databases">
        <title>Genome Encyclopedia of Bacteria and Archaea VI: Functional Genomics of Type Strains.</title>
        <authorList>
            <person name="Whitman W."/>
        </authorList>
    </citation>
    <scope>NUCLEOTIDE SEQUENCE</scope>
    <source>
        <strain evidence="5">HSC-15S17</strain>
    </source>
</reference>
<feature type="region of interest" description="Disordered" evidence="1">
    <location>
        <begin position="361"/>
        <end position="387"/>
    </location>
</feature>
<keyword evidence="2" id="KW-0472">Membrane</keyword>
<feature type="transmembrane region" description="Helical" evidence="2">
    <location>
        <begin position="569"/>
        <end position="589"/>
    </location>
</feature>
<evidence type="ECO:0000259" key="3">
    <source>
        <dbReference type="Pfam" id="PF00144"/>
    </source>
</evidence>
<reference evidence="4" key="1">
    <citation type="submission" date="2021-07" db="EMBL/GenBank/DDBJ databases">
        <title>Characterization of violacein-producing bacteria and related species.</title>
        <authorList>
            <person name="Wilson H.S."/>
            <person name="De Leon M.E."/>
        </authorList>
    </citation>
    <scope>NUCLEOTIDE SEQUENCE</scope>
    <source>
        <strain evidence="4">HSC-15S17</strain>
    </source>
</reference>
<accession>A0AA41HA32</accession>
<organism evidence="4 6">
    <name type="scientific">Duganella violaceipulchra</name>
    <dbReference type="NCBI Taxonomy" id="2849652"/>
    <lineage>
        <taxon>Bacteria</taxon>
        <taxon>Pseudomonadati</taxon>
        <taxon>Pseudomonadota</taxon>
        <taxon>Betaproteobacteria</taxon>
        <taxon>Burkholderiales</taxon>
        <taxon>Oxalobacteraceae</taxon>
        <taxon>Telluria group</taxon>
        <taxon>Duganella</taxon>
    </lineage>
</organism>
<keyword evidence="2" id="KW-0812">Transmembrane</keyword>
<evidence type="ECO:0000256" key="1">
    <source>
        <dbReference type="SAM" id="MobiDB-lite"/>
    </source>
</evidence>
<dbReference type="InterPro" id="IPR050491">
    <property type="entry name" value="AmpC-like"/>
</dbReference>
<dbReference type="PANTHER" id="PTHR46825">
    <property type="entry name" value="D-ALANYL-D-ALANINE-CARBOXYPEPTIDASE/ENDOPEPTIDASE AMPH"/>
    <property type="match status" value="1"/>
</dbReference>
<evidence type="ECO:0000313" key="7">
    <source>
        <dbReference type="Proteomes" id="UP001162889"/>
    </source>
</evidence>
<dbReference type="RefSeq" id="WP_217943478.1">
    <property type="nucleotide sequence ID" value="NZ_JAHTGR010000009.1"/>
</dbReference>
<gene>
    <name evidence="4" type="ORF">KVP70_17390</name>
    <name evidence="5" type="ORF">L1274_001490</name>
</gene>
<dbReference type="Proteomes" id="UP001155901">
    <property type="component" value="Unassembled WGS sequence"/>
</dbReference>
<evidence type="ECO:0000313" key="6">
    <source>
        <dbReference type="Proteomes" id="UP001155901"/>
    </source>
</evidence>
<dbReference type="InterPro" id="IPR001466">
    <property type="entry name" value="Beta-lactam-related"/>
</dbReference>
<dbReference type="Proteomes" id="UP001162889">
    <property type="component" value="Unassembled WGS sequence"/>
</dbReference>
<evidence type="ECO:0000313" key="4">
    <source>
        <dbReference type="EMBL" id="MBV6322711.1"/>
    </source>
</evidence>
<feature type="transmembrane region" description="Helical" evidence="2">
    <location>
        <begin position="601"/>
        <end position="624"/>
    </location>
</feature>
<proteinExistence type="predicted"/>
<dbReference type="Pfam" id="PF00144">
    <property type="entry name" value="Beta-lactamase"/>
    <property type="match status" value="1"/>
</dbReference>